<dbReference type="AlphaFoldDB" id="A0A0F9GG11"/>
<comment type="caution">
    <text evidence="5">The sequence shown here is derived from an EMBL/GenBank/DDBJ whole genome shotgun (WGS) entry which is preliminary data.</text>
</comment>
<organism evidence="5">
    <name type="scientific">marine sediment metagenome</name>
    <dbReference type="NCBI Taxonomy" id="412755"/>
    <lineage>
        <taxon>unclassified sequences</taxon>
        <taxon>metagenomes</taxon>
        <taxon>ecological metagenomes</taxon>
    </lineage>
</organism>
<evidence type="ECO:0000256" key="3">
    <source>
        <dbReference type="ARBA" id="ARBA00022691"/>
    </source>
</evidence>
<dbReference type="InterPro" id="IPR029063">
    <property type="entry name" value="SAM-dependent_MTases_sf"/>
</dbReference>
<reference evidence="5" key="1">
    <citation type="journal article" date="2015" name="Nature">
        <title>Complex archaea that bridge the gap between prokaryotes and eukaryotes.</title>
        <authorList>
            <person name="Spang A."/>
            <person name="Saw J.H."/>
            <person name="Jorgensen S.L."/>
            <person name="Zaremba-Niedzwiedzka K."/>
            <person name="Martijn J."/>
            <person name="Lind A.E."/>
            <person name="van Eijk R."/>
            <person name="Schleper C."/>
            <person name="Guy L."/>
            <person name="Ettema T.J."/>
        </authorList>
    </citation>
    <scope>NUCLEOTIDE SEQUENCE</scope>
</reference>
<proteinExistence type="predicted"/>
<dbReference type="PROSITE" id="PS51683">
    <property type="entry name" value="SAM_OMT_II"/>
    <property type="match status" value="1"/>
</dbReference>
<dbReference type="EMBL" id="LAZR01028586">
    <property type="protein sequence ID" value="KKL62137.1"/>
    <property type="molecule type" value="Genomic_DNA"/>
</dbReference>
<feature type="domain" description="O-methyltransferase C-terminal" evidence="4">
    <location>
        <begin position="2"/>
        <end position="98"/>
    </location>
</feature>
<evidence type="ECO:0000313" key="5">
    <source>
        <dbReference type="EMBL" id="KKL62137.1"/>
    </source>
</evidence>
<gene>
    <name evidence="5" type="ORF">LCGC14_2188230</name>
</gene>
<evidence type="ECO:0000256" key="1">
    <source>
        <dbReference type="ARBA" id="ARBA00022603"/>
    </source>
</evidence>
<name>A0A0F9GG11_9ZZZZ</name>
<dbReference type="SUPFAM" id="SSF53335">
    <property type="entry name" value="S-adenosyl-L-methionine-dependent methyltransferases"/>
    <property type="match status" value="1"/>
</dbReference>
<accession>A0A0F9GG11</accession>
<evidence type="ECO:0000256" key="2">
    <source>
        <dbReference type="ARBA" id="ARBA00022679"/>
    </source>
</evidence>
<dbReference type="InterPro" id="IPR001077">
    <property type="entry name" value="COMT_C"/>
</dbReference>
<evidence type="ECO:0000259" key="4">
    <source>
        <dbReference type="Pfam" id="PF00891"/>
    </source>
</evidence>
<sequence>DFIGGNYLEDGIQGTYDVALLSNVLHADGHENCQMIINKTVAALEPGGLVVVHDFILDNTMDGPLFPALFSLNMLLGTDAGQSYSEEQIMGMLESAGLKKIERHPFQGPSASGIITGIVE</sequence>
<dbReference type="GO" id="GO:0032259">
    <property type="term" value="P:methylation"/>
    <property type="evidence" value="ECO:0007669"/>
    <property type="project" value="UniProtKB-KW"/>
</dbReference>
<feature type="non-terminal residue" evidence="5">
    <location>
        <position position="1"/>
    </location>
</feature>
<dbReference type="Gene3D" id="3.40.50.150">
    <property type="entry name" value="Vaccinia Virus protein VP39"/>
    <property type="match status" value="1"/>
</dbReference>
<keyword evidence="2" id="KW-0808">Transferase</keyword>
<dbReference type="Pfam" id="PF00891">
    <property type="entry name" value="Methyltransf_2"/>
    <property type="match status" value="1"/>
</dbReference>
<protein>
    <recommendedName>
        <fullName evidence="4">O-methyltransferase C-terminal domain-containing protein</fullName>
    </recommendedName>
</protein>
<keyword evidence="1" id="KW-0489">Methyltransferase</keyword>
<dbReference type="InterPro" id="IPR016461">
    <property type="entry name" value="COMT-like"/>
</dbReference>
<keyword evidence="3" id="KW-0949">S-adenosyl-L-methionine</keyword>
<dbReference type="GO" id="GO:0008171">
    <property type="term" value="F:O-methyltransferase activity"/>
    <property type="evidence" value="ECO:0007669"/>
    <property type="project" value="InterPro"/>
</dbReference>